<evidence type="ECO:0000256" key="3">
    <source>
        <dbReference type="ARBA" id="ARBA00022692"/>
    </source>
</evidence>
<dbReference type="InterPro" id="IPR036719">
    <property type="entry name" value="Neuro-gated_channel_TM_sf"/>
</dbReference>
<dbReference type="FunFam" id="1.20.58.390:FF:000103">
    <property type="entry name" value="Si:ch211-256e16.10"/>
    <property type="match status" value="1"/>
</dbReference>
<keyword evidence="14 20" id="KW-0407">Ion channel</keyword>
<protein>
    <submittedName>
        <fullName evidence="24">5-hydroxytryptamine receptor 3A-like isoform X1</fullName>
    </submittedName>
</protein>
<dbReference type="PRINTS" id="PR00252">
    <property type="entry name" value="NRIONCHANNEL"/>
</dbReference>
<evidence type="ECO:0000256" key="6">
    <source>
        <dbReference type="ARBA" id="ARBA00023018"/>
    </source>
</evidence>
<evidence type="ECO:0000256" key="9">
    <source>
        <dbReference type="ARBA" id="ARBA00023157"/>
    </source>
</evidence>
<feature type="domain" description="Neurotransmitter-gated ion-channel transmembrane" evidence="22">
    <location>
        <begin position="259"/>
        <end position="466"/>
    </location>
</feature>
<dbReference type="PANTHER" id="PTHR18945">
    <property type="entry name" value="NEUROTRANSMITTER GATED ION CHANNEL"/>
    <property type="match status" value="1"/>
</dbReference>
<dbReference type="GO" id="GO:0004888">
    <property type="term" value="F:transmembrane signaling receptor activity"/>
    <property type="evidence" value="ECO:0007669"/>
    <property type="project" value="InterPro"/>
</dbReference>
<keyword evidence="10" id="KW-0675">Receptor</keyword>
<evidence type="ECO:0000256" key="13">
    <source>
        <dbReference type="ARBA" id="ARBA00023286"/>
    </source>
</evidence>
<evidence type="ECO:0000256" key="5">
    <source>
        <dbReference type="ARBA" id="ARBA00022989"/>
    </source>
</evidence>
<dbReference type="Gene3D" id="1.20.58.390">
    <property type="entry name" value="Neurotransmitter-gated ion-channel transmembrane domain"/>
    <property type="match status" value="1"/>
</dbReference>
<feature type="transmembrane region" description="Helical" evidence="20">
    <location>
        <begin position="312"/>
        <end position="339"/>
    </location>
</feature>
<evidence type="ECO:0000256" key="17">
    <source>
        <dbReference type="ARBA" id="ARBA00036239"/>
    </source>
</evidence>
<gene>
    <name evidence="24" type="primary">LOC117556305</name>
</gene>
<dbReference type="InterPro" id="IPR049944">
    <property type="entry name" value="LGIC_TM_5-HT3"/>
</dbReference>
<evidence type="ECO:0000313" key="23">
    <source>
        <dbReference type="Proteomes" id="UP000515161"/>
    </source>
</evidence>
<evidence type="ECO:0000256" key="7">
    <source>
        <dbReference type="ARBA" id="ARBA00023065"/>
    </source>
</evidence>
<dbReference type="InterPro" id="IPR018000">
    <property type="entry name" value="Neurotransmitter_ion_chnl_CS"/>
</dbReference>
<dbReference type="GO" id="GO:0005230">
    <property type="term" value="F:extracellular ligand-gated monoatomic ion channel activity"/>
    <property type="evidence" value="ECO:0007669"/>
    <property type="project" value="InterPro"/>
</dbReference>
<dbReference type="SUPFAM" id="SSF90112">
    <property type="entry name" value="Neurotransmitter-gated ion-channel transmembrane pore"/>
    <property type="match status" value="1"/>
</dbReference>
<evidence type="ECO:0000256" key="2">
    <source>
        <dbReference type="ARBA" id="ARBA00022475"/>
    </source>
</evidence>
<sequence>MKTVILALMVLVVVSQGGSTNNNSKDDNNNGPCDHDRKKSKFPYEDVLNCLHLTKNKEQLVRPARDYKKPTWVHVQMSILGVKEIDQTFISFVWIYMLWEDPHIYWKPQNFGGLDKMTVPADLLWKPDLMIEEMIEKDKDVPNPFITIHSNGFVQYVRELMVVSSCRMQVYKFPFDTQSCTLSLKSIIYPEEELKFEFFENNTLVTEWTRKMMRNESEWLFISMTVEDKSVPRFHQNQNVVIYTITMKRRSLLYIVNFLVPVLLLFGLDLASFVISDSGGEKLSFEVTLLLAVTVMQLILNDILPSSSDKIPLIAVYCIGIFGLMIVSLLETIVVMYLIEKDSASKERKADKNRSLSEDCGDKQCNYDGDVKKWTHCACVCNVSDEPPSELLSVAKEDKRSQLMEESNSLEKHPDELSEAVKGPALLLSRKEGSKPDYWTRVAKKLDIIFFFVYVTVSALFLVVLFSVWTNAEDEKGISASSIGNTYGRWWSLQDPRILLYLDRNRTGREDQRRGWNRLTSRDPTNSKGFQYSVRCTVSKLFKVKHN</sequence>
<evidence type="ECO:0000256" key="4">
    <source>
        <dbReference type="ARBA" id="ARBA00022729"/>
    </source>
</evidence>
<evidence type="ECO:0000313" key="24">
    <source>
        <dbReference type="RefSeq" id="XP_034087500.1"/>
    </source>
</evidence>
<comment type="subcellular location">
    <subcellularLocation>
        <location evidence="15">Postsynaptic cell membrane</location>
        <topology evidence="15">Multi-pass membrane protein</topology>
    </subcellularLocation>
</comment>
<comment type="catalytic activity">
    <reaction evidence="17">
        <text>Na(+)(in) = Na(+)(out)</text>
        <dbReference type="Rhea" id="RHEA:34963"/>
        <dbReference type="ChEBI" id="CHEBI:29101"/>
    </reaction>
</comment>
<keyword evidence="4 20" id="KW-0732">Signal</keyword>
<accession>A0A6P8VLN8</accession>
<comment type="catalytic activity">
    <reaction evidence="16">
        <text>K(+)(in) = K(+)(out)</text>
        <dbReference type="Rhea" id="RHEA:29463"/>
        <dbReference type="ChEBI" id="CHEBI:29103"/>
    </reaction>
</comment>
<keyword evidence="9" id="KW-1015">Disulfide bond</keyword>
<evidence type="ECO:0000256" key="10">
    <source>
        <dbReference type="ARBA" id="ARBA00023170"/>
    </source>
</evidence>
<dbReference type="InterPro" id="IPR006029">
    <property type="entry name" value="Neurotrans-gated_channel_TM"/>
</dbReference>
<keyword evidence="23" id="KW-1185">Reference proteome</keyword>
<dbReference type="OrthoDB" id="6097796at2759"/>
<keyword evidence="13" id="KW-1071">Ligand-gated ion channel</keyword>
<reference evidence="24" key="1">
    <citation type="submission" date="2025-08" db="UniProtKB">
        <authorList>
            <consortium name="RefSeq"/>
        </authorList>
    </citation>
    <scope>IDENTIFICATION</scope>
</reference>
<feature type="chain" id="PRO_5028518985" evidence="20">
    <location>
        <begin position="18"/>
        <end position="547"/>
    </location>
</feature>
<comment type="similarity">
    <text evidence="20">Belongs to the ligand-gated ion channel (TC 1.A.9) family.</text>
</comment>
<dbReference type="CDD" id="cd19063">
    <property type="entry name" value="LGIC_TM_5-HT3"/>
    <property type="match status" value="1"/>
</dbReference>
<keyword evidence="7 20" id="KW-0406">Ion transport</keyword>
<dbReference type="InterPro" id="IPR006201">
    <property type="entry name" value="Neur_channel"/>
</dbReference>
<dbReference type="InterPro" id="IPR006202">
    <property type="entry name" value="Neur_chan_lig-bd"/>
</dbReference>
<feature type="transmembrane region" description="Helical" evidence="20">
    <location>
        <begin position="252"/>
        <end position="271"/>
    </location>
</feature>
<keyword evidence="3 20" id="KW-0812">Transmembrane</keyword>
<name>A0A6P8VLN8_GYMAC</name>
<comment type="function">
    <text evidence="19">Forms serotonin (5-hydroxytryptamine/5-HT3)-activated cation-selective channel complexes, which when activated cause fast, depolarizing responses in neurons.</text>
</comment>
<proteinExistence type="inferred from homology"/>
<keyword evidence="5 20" id="KW-1133">Transmembrane helix</keyword>
<keyword evidence="1 20" id="KW-0813">Transport</keyword>
<organism evidence="23 24">
    <name type="scientific">Gymnodraco acuticeps</name>
    <name type="common">Antarctic dragonfish</name>
    <dbReference type="NCBI Taxonomy" id="8218"/>
    <lineage>
        <taxon>Eukaryota</taxon>
        <taxon>Metazoa</taxon>
        <taxon>Chordata</taxon>
        <taxon>Craniata</taxon>
        <taxon>Vertebrata</taxon>
        <taxon>Euteleostomi</taxon>
        <taxon>Actinopterygii</taxon>
        <taxon>Neopterygii</taxon>
        <taxon>Teleostei</taxon>
        <taxon>Neoteleostei</taxon>
        <taxon>Acanthomorphata</taxon>
        <taxon>Eupercaria</taxon>
        <taxon>Perciformes</taxon>
        <taxon>Notothenioidei</taxon>
        <taxon>Bathydraconidae</taxon>
        <taxon>Gymnodraco</taxon>
    </lineage>
</organism>
<dbReference type="Proteomes" id="UP000515161">
    <property type="component" value="Unplaced"/>
</dbReference>
<feature type="signal peptide" evidence="20">
    <location>
        <begin position="1"/>
        <end position="17"/>
    </location>
</feature>
<dbReference type="Pfam" id="PF02931">
    <property type="entry name" value="Neur_chan_LBD"/>
    <property type="match status" value="1"/>
</dbReference>
<keyword evidence="8 20" id="KW-0472">Membrane</keyword>
<dbReference type="RefSeq" id="XP_034087500.1">
    <property type="nucleotide sequence ID" value="XM_034231609.1"/>
</dbReference>
<evidence type="ECO:0000256" key="8">
    <source>
        <dbReference type="ARBA" id="ARBA00023136"/>
    </source>
</evidence>
<dbReference type="GeneID" id="117556305"/>
<evidence type="ECO:0000259" key="22">
    <source>
        <dbReference type="Pfam" id="PF02932"/>
    </source>
</evidence>
<dbReference type="KEGG" id="gacu:117556305"/>
<evidence type="ECO:0000256" key="1">
    <source>
        <dbReference type="ARBA" id="ARBA00022448"/>
    </source>
</evidence>
<dbReference type="AlphaFoldDB" id="A0A6P8VLN8"/>
<keyword evidence="12" id="KW-0628">Postsynaptic cell membrane</keyword>
<evidence type="ECO:0000256" key="14">
    <source>
        <dbReference type="ARBA" id="ARBA00023303"/>
    </source>
</evidence>
<dbReference type="PROSITE" id="PS00236">
    <property type="entry name" value="NEUROTR_ION_CHANNEL"/>
    <property type="match status" value="1"/>
</dbReference>
<evidence type="ECO:0000256" key="11">
    <source>
        <dbReference type="ARBA" id="ARBA00023180"/>
    </source>
</evidence>
<keyword evidence="2" id="KW-1003">Cell membrane</keyword>
<evidence type="ECO:0000256" key="19">
    <source>
        <dbReference type="ARBA" id="ARBA00037540"/>
    </source>
</evidence>
<dbReference type="Pfam" id="PF02932">
    <property type="entry name" value="Neur_chan_memb"/>
    <property type="match status" value="1"/>
</dbReference>
<evidence type="ECO:0000256" key="20">
    <source>
        <dbReference type="RuleBase" id="RU000687"/>
    </source>
</evidence>
<evidence type="ECO:0000256" key="12">
    <source>
        <dbReference type="ARBA" id="ARBA00023257"/>
    </source>
</evidence>
<dbReference type="InParanoid" id="A0A6P8VLN8"/>
<dbReference type="Gene3D" id="2.70.170.10">
    <property type="entry name" value="Neurotransmitter-gated ion-channel ligand-binding domain"/>
    <property type="match status" value="1"/>
</dbReference>
<dbReference type="InterPro" id="IPR038050">
    <property type="entry name" value="Neuro_actylchol_rec"/>
</dbReference>
<comment type="caution">
    <text evidence="20">Lacks conserved residue(s) required for the propagation of feature annotation.</text>
</comment>
<evidence type="ECO:0000256" key="16">
    <source>
        <dbReference type="ARBA" id="ARBA00034430"/>
    </source>
</evidence>
<dbReference type="FunFam" id="2.70.170.10:FF:000017">
    <property type="entry name" value="5-hydroxytryptamine receptor 3A"/>
    <property type="match status" value="1"/>
</dbReference>
<evidence type="ECO:0000256" key="18">
    <source>
        <dbReference type="ARBA" id="ARBA00036634"/>
    </source>
</evidence>
<dbReference type="SUPFAM" id="SSF63712">
    <property type="entry name" value="Nicotinic receptor ligand binding domain-like"/>
    <property type="match status" value="1"/>
</dbReference>
<feature type="domain" description="Neurotransmitter-gated ion-channel ligand-binding" evidence="21">
    <location>
        <begin position="52"/>
        <end position="250"/>
    </location>
</feature>
<evidence type="ECO:0000256" key="15">
    <source>
        <dbReference type="ARBA" id="ARBA00034104"/>
    </source>
</evidence>
<keyword evidence="11" id="KW-0325">Glycoprotein</keyword>
<keyword evidence="6" id="KW-0770">Synapse</keyword>
<dbReference type="InterPro" id="IPR036734">
    <property type="entry name" value="Neur_chan_lig-bd_sf"/>
</dbReference>
<evidence type="ECO:0000259" key="21">
    <source>
        <dbReference type="Pfam" id="PF02931"/>
    </source>
</evidence>
<comment type="catalytic activity">
    <reaction evidence="18">
        <text>Ca(2+)(in) = Ca(2+)(out)</text>
        <dbReference type="Rhea" id="RHEA:29671"/>
        <dbReference type="ChEBI" id="CHEBI:29108"/>
    </reaction>
</comment>
<dbReference type="GO" id="GO:0045211">
    <property type="term" value="C:postsynaptic membrane"/>
    <property type="evidence" value="ECO:0007669"/>
    <property type="project" value="UniProtKB-SubCell"/>
</dbReference>
<feature type="transmembrane region" description="Helical" evidence="20">
    <location>
        <begin position="448"/>
        <end position="469"/>
    </location>
</feature>